<dbReference type="AlphaFoldDB" id="A0A3B1CBT2"/>
<dbReference type="InterPro" id="IPR013783">
    <property type="entry name" value="Ig-like_fold"/>
</dbReference>
<reference evidence="3" key="1">
    <citation type="submission" date="2018-06" db="EMBL/GenBank/DDBJ databases">
        <authorList>
            <person name="Zhirakovskaya E."/>
        </authorList>
    </citation>
    <scope>NUCLEOTIDE SEQUENCE</scope>
</reference>
<sequence length="293" mass="32878">MGTIKHPEDETLIAFFENPSAHEFKDLSLHLAACQSCRNQMSALSKLKETLLEIATTSGMDHSDATTDTDDVFTENQTHAQNLKAALHFESHRAAMDRSLSKHTETPEKQQETVEQDASKKPGFAELIQKCLRLRTPFWLTAPAAGFAAIIFIFLFSPAFSPEVERLSIAAYQDNAVIEFQSKTAHPGIGFFNNARTNEKSFENINISLIKNTDIALSWPPVENAIDYTLTLKMIQGGEKKRVDKITTNETHAVFQKNALEKNTRYEWRLSGQTQDDLIFQASGGFVITQTKH</sequence>
<accession>A0A3B1CBT2</accession>
<keyword evidence="2" id="KW-0472">Membrane</keyword>
<dbReference type="InterPro" id="IPR036116">
    <property type="entry name" value="FN3_sf"/>
</dbReference>
<protein>
    <recommendedName>
        <fullName evidence="4">Zinc-finger domain-containing protein</fullName>
    </recommendedName>
</protein>
<evidence type="ECO:0000256" key="2">
    <source>
        <dbReference type="SAM" id="Phobius"/>
    </source>
</evidence>
<feature type="transmembrane region" description="Helical" evidence="2">
    <location>
        <begin position="138"/>
        <end position="160"/>
    </location>
</feature>
<evidence type="ECO:0000256" key="1">
    <source>
        <dbReference type="SAM" id="MobiDB-lite"/>
    </source>
</evidence>
<gene>
    <name evidence="3" type="ORF">MNBD_NITROSPIRAE01-1485</name>
</gene>
<keyword evidence="2" id="KW-0812">Transmembrane</keyword>
<evidence type="ECO:0008006" key="4">
    <source>
        <dbReference type="Google" id="ProtNLM"/>
    </source>
</evidence>
<name>A0A3B1CBT2_9ZZZZ</name>
<dbReference type="EMBL" id="UOGF01000034">
    <property type="protein sequence ID" value="VAX27936.1"/>
    <property type="molecule type" value="Genomic_DNA"/>
</dbReference>
<evidence type="ECO:0000313" key="3">
    <source>
        <dbReference type="EMBL" id="VAX27936.1"/>
    </source>
</evidence>
<keyword evidence="2" id="KW-1133">Transmembrane helix</keyword>
<dbReference type="SUPFAM" id="SSF49265">
    <property type="entry name" value="Fibronectin type III"/>
    <property type="match status" value="1"/>
</dbReference>
<proteinExistence type="predicted"/>
<organism evidence="3">
    <name type="scientific">hydrothermal vent metagenome</name>
    <dbReference type="NCBI Taxonomy" id="652676"/>
    <lineage>
        <taxon>unclassified sequences</taxon>
        <taxon>metagenomes</taxon>
        <taxon>ecological metagenomes</taxon>
    </lineage>
</organism>
<feature type="region of interest" description="Disordered" evidence="1">
    <location>
        <begin position="96"/>
        <end position="119"/>
    </location>
</feature>
<dbReference type="Gene3D" id="2.60.40.10">
    <property type="entry name" value="Immunoglobulins"/>
    <property type="match status" value="1"/>
</dbReference>